<gene>
    <name evidence="1" type="ORF">A4G23_01393</name>
</gene>
<evidence type="ECO:0000313" key="1">
    <source>
        <dbReference type="EMBL" id="AOT58580.1"/>
    </source>
</evidence>
<reference evidence="1 2" key="1">
    <citation type="submission" date="2016-09" db="EMBL/GenBank/DDBJ databases">
        <title>Streptomyces rubrolavendulae MJM4426 Genome sequencing and assembly.</title>
        <authorList>
            <person name="Kim J.-G."/>
        </authorList>
    </citation>
    <scope>NUCLEOTIDE SEQUENCE [LARGE SCALE GENOMIC DNA]</scope>
    <source>
        <strain evidence="1 2">MJM4426</strain>
    </source>
</reference>
<sequence length="37" mass="4213">MDHSKKSHARQDAEIAVSFRRRDGSAVPVSELLKYVK</sequence>
<dbReference type="Proteomes" id="UP000095349">
    <property type="component" value="Chromosome"/>
</dbReference>
<protein>
    <submittedName>
        <fullName evidence="1">Uncharacterized protein</fullName>
    </submittedName>
</protein>
<dbReference type="KEGG" id="srn:A4G23_01393"/>
<evidence type="ECO:0000313" key="2">
    <source>
        <dbReference type="Proteomes" id="UP000095349"/>
    </source>
</evidence>
<name>A0A1D8FZG2_9ACTN</name>
<keyword evidence="2" id="KW-1185">Reference proteome</keyword>
<dbReference type="EMBL" id="CP017316">
    <property type="protein sequence ID" value="AOT58580.1"/>
    <property type="molecule type" value="Genomic_DNA"/>
</dbReference>
<organism evidence="1 2">
    <name type="scientific">Streptomyces rubrolavendulae</name>
    <dbReference type="NCBI Taxonomy" id="285473"/>
    <lineage>
        <taxon>Bacteria</taxon>
        <taxon>Bacillati</taxon>
        <taxon>Actinomycetota</taxon>
        <taxon>Actinomycetes</taxon>
        <taxon>Kitasatosporales</taxon>
        <taxon>Streptomycetaceae</taxon>
        <taxon>Streptomyces</taxon>
    </lineage>
</organism>
<dbReference type="AlphaFoldDB" id="A0A1D8FZG2"/>
<accession>A0A1D8FZG2</accession>
<proteinExistence type="predicted"/>